<reference evidence="3" key="1">
    <citation type="submission" date="2013-08" db="EMBL/GenBank/DDBJ databases">
        <authorList>
            <person name="Mendez C."/>
            <person name="Richter M."/>
            <person name="Ferrer M."/>
            <person name="Sanchez J."/>
        </authorList>
    </citation>
    <scope>NUCLEOTIDE SEQUENCE</scope>
</reference>
<dbReference type="GO" id="GO:0006313">
    <property type="term" value="P:DNA transposition"/>
    <property type="evidence" value="ECO:0007669"/>
    <property type="project" value="InterPro"/>
</dbReference>
<evidence type="ECO:0000256" key="1">
    <source>
        <dbReference type="SAM" id="MobiDB-lite"/>
    </source>
</evidence>
<dbReference type="GO" id="GO:0004803">
    <property type="term" value="F:transposase activity"/>
    <property type="evidence" value="ECO:0007669"/>
    <property type="project" value="InterPro"/>
</dbReference>
<evidence type="ECO:0000313" key="3">
    <source>
        <dbReference type="EMBL" id="EQD49997.1"/>
    </source>
</evidence>
<comment type="caution">
    <text evidence="3">The sequence shown here is derived from an EMBL/GenBank/DDBJ whole genome shotgun (WGS) entry which is preliminary data.</text>
</comment>
<dbReference type="GO" id="GO:0003677">
    <property type="term" value="F:DNA binding"/>
    <property type="evidence" value="ECO:0007669"/>
    <property type="project" value="InterPro"/>
</dbReference>
<feature type="domain" description="Transposase IS801/IS1294" evidence="2">
    <location>
        <begin position="2"/>
        <end position="124"/>
    </location>
</feature>
<reference evidence="3" key="2">
    <citation type="journal article" date="2014" name="ISME J.">
        <title>Microbial stratification in low pH oxic and suboxic macroscopic growths along an acid mine drainage.</title>
        <authorList>
            <person name="Mendez-Garcia C."/>
            <person name="Mesa V."/>
            <person name="Sprenger R.R."/>
            <person name="Richter M."/>
            <person name="Diez M.S."/>
            <person name="Solano J."/>
            <person name="Bargiela R."/>
            <person name="Golyshina O.V."/>
            <person name="Manteca A."/>
            <person name="Ramos J.L."/>
            <person name="Gallego J.R."/>
            <person name="Llorente I."/>
            <person name="Martins Dos Santos V.A."/>
            <person name="Jensen O.N."/>
            <person name="Pelaez A.I."/>
            <person name="Sanchez J."/>
            <person name="Ferrer M."/>
        </authorList>
    </citation>
    <scope>NUCLEOTIDE SEQUENCE</scope>
</reference>
<dbReference type="EMBL" id="AUZY01007393">
    <property type="protein sequence ID" value="EQD49997.1"/>
    <property type="molecule type" value="Genomic_DNA"/>
</dbReference>
<dbReference type="PANTHER" id="PTHR37023">
    <property type="entry name" value="TRANSPOSASE"/>
    <property type="match status" value="1"/>
</dbReference>
<name>T0ZZE0_9ZZZZ</name>
<sequence>MAALEHARQCHALPRDPQGAQGDWNRRRQKLYQHDWVVYAKTPMGGPAQVLSYLARYTHRTAISNERIVRIDAQRVAWRVRADPHGGKRIVKVAGIEFVRRFLLHVLPTGIKRIRHYGLLAPAAKRIRVAKVRAALAMPTANPLATESAQAFMQRVAQQDIAQCPACPHGRLRAVQVLVALKQLPDLRSQTHTTPPVCHAPPATGPPGARP</sequence>
<organism evidence="3">
    <name type="scientific">mine drainage metagenome</name>
    <dbReference type="NCBI Taxonomy" id="410659"/>
    <lineage>
        <taxon>unclassified sequences</taxon>
        <taxon>metagenomes</taxon>
        <taxon>ecological metagenomes</taxon>
    </lineage>
</organism>
<dbReference type="Pfam" id="PF04986">
    <property type="entry name" value="Y2_Tnp"/>
    <property type="match status" value="1"/>
</dbReference>
<evidence type="ECO:0000259" key="2">
    <source>
        <dbReference type="Pfam" id="PF04986"/>
    </source>
</evidence>
<accession>T0ZZE0</accession>
<gene>
    <name evidence="3" type="ORF">B1B_11386</name>
</gene>
<proteinExistence type="predicted"/>
<feature type="region of interest" description="Disordered" evidence="1">
    <location>
        <begin position="1"/>
        <end position="24"/>
    </location>
</feature>
<dbReference type="PANTHER" id="PTHR37023:SF1">
    <property type="entry name" value="ISSOD25 TRANSPOSASE TNPA_ISSOD25"/>
    <property type="match status" value="1"/>
</dbReference>
<feature type="region of interest" description="Disordered" evidence="1">
    <location>
        <begin position="190"/>
        <end position="211"/>
    </location>
</feature>
<protein>
    <submittedName>
        <fullName evidence="3">Transposase</fullName>
    </submittedName>
</protein>
<dbReference type="InterPro" id="IPR007069">
    <property type="entry name" value="Transposase_32"/>
</dbReference>
<dbReference type="AlphaFoldDB" id="T0ZZE0"/>